<keyword evidence="1 2" id="KW-0418">Kinase</keyword>
<dbReference type="InterPro" id="IPR016477">
    <property type="entry name" value="Fructo-/Ketosamine-3-kinase"/>
</dbReference>
<dbReference type="PANTHER" id="PTHR12149:SF8">
    <property type="entry name" value="PROTEIN-RIBULOSAMINE 3-KINASE"/>
    <property type="match status" value="1"/>
</dbReference>
<keyword evidence="3" id="KW-1185">Reference proteome</keyword>
<reference evidence="3" key="1">
    <citation type="journal article" date="2019" name="Int. J. Syst. Evol. Microbiol.">
        <title>The Global Catalogue of Microorganisms (GCM) 10K type strain sequencing project: providing services to taxonomists for standard genome sequencing and annotation.</title>
        <authorList>
            <consortium name="The Broad Institute Genomics Platform"/>
            <consortium name="The Broad Institute Genome Sequencing Center for Infectious Disease"/>
            <person name="Wu L."/>
            <person name="Ma J."/>
        </authorList>
    </citation>
    <scope>NUCLEOTIDE SEQUENCE [LARGE SCALE GENOMIC DNA]</scope>
    <source>
        <strain evidence="3">CCTCC AB 2017081</strain>
    </source>
</reference>
<dbReference type="Pfam" id="PF03881">
    <property type="entry name" value="Fructosamin_kin"/>
    <property type="match status" value="1"/>
</dbReference>
<dbReference type="InterPro" id="IPR011009">
    <property type="entry name" value="Kinase-like_dom_sf"/>
</dbReference>
<keyword evidence="1" id="KW-0808">Transferase</keyword>
<evidence type="ECO:0000313" key="2">
    <source>
        <dbReference type="EMBL" id="MFC3831300.1"/>
    </source>
</evidence>
<dbReference type="Proteomes" id="UP001595803">
    <property type="component" value="Unassembled WGS sequence"/>
</dbReference>
<dbReference type="EMBL" id="JBHRZG010000001">
    <property type="protein sequence ID" value="MFC3831300.1"/>
    <property type="molecule type" value="Genomic_DNA"/>
</dbReference>
<dbReference type="PANTHER" id="PTHR12149">
    <property type="entry name" value="FRUCTOSAMINE 3 KINASE-RELATED PROTEIN"/>
    <property type="match status" value="1"/>
</dbReference>
<comment type="caution">
    <text evidence="2">The sequence shown here is derived from an EMBL/GenBank/DDBJ whole genome shotgun (WGS) entry which is preliminary data.</text>
</comment>
<dbReference type="SUPFAM" id="SSF56112">
    <property type="entry name" value="Protein kinase-like (PK-like)"/>
    <property type="match status" value="1"/>
</dbReference>
<sequence length="290" mass="30523">MPTALPAALRPQLELVLGTSVTAATRLAGGDINDVFRLDTARGPVVLKASRRGLPGLFAAEAAGLELLRAATPLAVPTVISHGDAPGGWAYVLLEFLPAAPDTPAAQEALGRGLAALHRAPAPGFGGTAPNYFGRLAQANGAQPSAADFIWHERLAPQVALAAAHLTPADHARFEALRGRLPALIPPEPPAPVHGDLWHGNVLSTARGPALIDPAAAYSHREVDLALLHLFGTMPEHALAAYHEAYPLTPGWRERTALWNLYPLLAHLNMFGASYLGRVRAALDHALTRG</sequence>
<dbReference type="Gene3D" id="1.20.1270.240">
    <property type="match status" value="1"/>
</dbReference>
<organism evidence="2 3">
    <name type="scientific">Deinococcus rufus</name>
    <dbReference type="NCBI Taxonomy" id="2136097"/>
    <lineage>
        <taxon>Bacteria</taxon>
        <taxon>Thermotogati</taxon>
        <taxon>Deinococcota</taxon>
        <taxon>Deinococci</taxon>
        <taxon>Deinococcales</taxon>
        <taxon>Deinococcaceae</taxon>
        <taxon>Deinococcus</taxon>
    </lineage>
</organism>
<name>A0ABV7Z3T7_9DEIO</name>
<gene>
    <name evidence="2" type="ORF">ACFOSB_00295</name>
</gene>
<evidence type="ECO:0000256" key="1">
    <source>
        <dbReference type="PIRNR" id="PIRNR006221"/>
    </source>
</evidence>
<dbReference type="PIRSF" id="PIRSF006221">
    <property type="entry name" value="Ketosamine-3-kinase"/>
    <property type="match status" value="1"/>
</dbReference>
<dbReference type="RefSeq" id="WP_322473208.1">
    <property type="nucleotide sequence ID" value="NZ_JBHRZG010000001.1"/>
</dbReference>
<dbReference type="GO" id="GO:0016301">
    <property type="term" value="F:kinase activity"/>
    <property type="evidence" value="ECO:0007669"/>
    <property type="project" value="UniProtKB-KW"/>
</dbReference>
<comment type="similarity">
    <text evidence="1">Belongs to the fructosamine kinase family.</text>
</comment>
<protein>
    <submittedName>
        <fullName evidence="2">Fructosamine kinase family protein</fullName>
    </submittedName>
</protein>
<accession>A0ABV7Z3T7</accession>
<dbReference type="Gene3D" id="1.10.510.10">
    <property type="entry name" value="Transferase(Phosphotransferase) domain 1"/>
    <property type="match status" value="1"/>
</dbReference>
<evidence type="ECO:0000313" key="3">
    <source>
        <dbReference type="Proteomes" id="UP001595803"/>
    </source>
</evidence>
<dbReference type="Gene3D" id="3.30.200.20">
    <property type="entry name" value="Phosphorylase Kinase, domain 1"/>
    <property type="match status" value="1"/>
</dbReference>
<proteinExistence type="inferred from homology"/>